<dbReference type="EMBL" id="CM023473">
    <property type="protein sequence ID" value="KAH7954672.1"/>
    <property type="molecule type" value="Genomic_DNA"/>
</dbReference>
<dbReference type="Proteomes" id="UP000821865">
    <property type="component" value="Chromosome 4"/>
</dbReference>
<accession>A0ACB8CZN5</accession>
<comment type="caution">
    <text evidence="1">The sequence shown here is derived from an EMBL/GenBank/DDBJ whole genome shotgun (WGS) entry which is preliminary data.</text>
</comment>
<evidence type="ECO:0000313" key="2">
    <source>
        <dbReference type="Proteomes" id="UP000821865"/>
    </source>
</evidence>
<protein>
    <submittedName>
        <fullName evidence="1">Uncharacterized protein</fullName>
    </submittedName>
</protein>
<reference evidence="1" key="1">
    <citation type="submission" date="2020-05" db="EMBL/GenBank/DDBJ databases">
        <title>Large-scale comparative analyses of tick genomes elucidate their genetic diversity and vector capacities.</title>
        <authorList>
            <person name="Jia N."/>
            <person name="Wang J."/>
            <person name="Shi W."/>
            <person name="Du L."/>
            <person name="Sun Y."/>
            <person name="Zhan W."/>
            <person name="Jiang J."/>
            <person name="Wang Q."/>
            <person name="Zhang B."/>
            <person name="Ji P."/>
            <person name="Sakyi L.B."/>
            <person name="Cui X."/>
            <person name="Yuan T."/>
            <person name="Jiang B."/>
            <person name="Yang W."/>
            <person name="Lam T.T.-Y."/>
            <person name="Chang Q."/>
            <person name="Ding S."/>
            <person name="Wang X."/>
            <person name="Zhu J."/>
            <person name="Ruan X."/>
            <person name="Zhao L."/>
            <person name="Wei J."/>
            <person name="Que T."/>
            <person name="Du C."/>
            <person name="Cheng J."/>
            <person name="Dai P."/>
            <person name="Han X."/>
            <person name="Huang E."/>
            <person name="Gao Y."/>
            <person name="Liu J."/>
            <person name="Shao H."/>
            <person name="Ye R."/>
            <person name="Li L."/>
            <person name="Wei W."/>
            <person name="Wang X."/>
            <person name="Wang C."/>
            <person name="Yang T."/>
            <person name="Huo Q."/>
            <person name="Li W."/>
            <person name="Guo W."/>
            <person name="Chen H."/>
            <person name="Zhou L."/>
            <person name="Ni X."/>
            <person name="Tian J."/>
            <person name="Zhou Y."/>
            <person name="Sheng Y."/>
            <person name="Liu T."/>
            <person name="Pan Y."/>
            <person name="Xia L."/>
            <person name="Li J."/>
            <person name="Zhao F."/>
            <person name="Cao W."/>
        </authorList>
    </citation>
    <scope>NUCLEOTIDE SEQUENCE</scope>
    <source>
        <strain evidence="1">Dsil-2018</strain>
    </source>
</reference>
<organism evidence="1 2">
    <name type="scientific">Dermacentor silvarum</name>
    <name type="common">Tick</name>
    <dbReference type="NCBI Taxonomy" id="543639"/>
    <lineage>
        <taxon>Eukaryota</taxon>
        <taxon>Metazoa</taxon>
        <taxon>Ecdysozoa</taxon>
        <taxon>Arthropoda</taxon>
        <taxon>Chelicerata</taxon>
        <taxon>Arachnida</taxon>
        <taxon>Acari</taxon>
        <taxon>Parasitiformes</taxon>
        <taxon>Ixodida</taxon>
        <taxon>Ixodoidea</taxon>
        <taxon>Ixodidae</taxon>
        <taxon>Rhipicephalinae</taxon>
        <taxon>Dermacentor</taxon>
    </lineage>
</organism>
<evidence type="ECO:0000313" key="1">
    <source>
        <dbReference type="EMBL" id="KAH7954672.1"/>
    </source>
</evidence>
<proteinExistence type="predicted"/>
<sequence>MVSLRRTPPTYPPVMWNVYWATLDGGHRTNNHAEAWDRRLGSIVGHSHPTVWKAFDALRSKEAIVKMKMAQSRLSAPPKKRSKSTLMDMQQHVHNLCEDYTAGTTKIEDFIRAIGHTIRF</sequence>
<gene>
    <name evidence="1" type="ORF">HPB49_020768</name>
</gene>
<name>A0ACB8CZN5_DERSI</name>
<keyword evidence="2" id="KW-1185">Reference proteome</keyword>